<protein>
    <submittedName>
        <fullName evidence="1">Uncharacterized protein</fullName>
    </submittedName>
</protein>
<proteinExistence type="predicted"/>
<evidence type="ECO:0000313" key="1">
    <source>
        <dbReference type="EMBL" id="EAZ91296.1"/>
    </source>
</evidence>
<organism evidence="1 2">
    <name type="scientific">Crocosphaera chwakensis CCY0110</name>
    <dbReference type="NCBI Taxonomy" id="391612"/>
    <lineage>
        <taxon>Bacteria</taxon>
        <taxon>Bacillati</taxon>
        <taxon>Cyanobacteriota</taxon>
        <taxon>Cyanophyceae</taxon>
        <taxon>Oscillatoriophycideae</taxon>
        <taxon>Chroococcales</taxon>
        <taxon>Aphanothecaceae</taxon>
        <taxon>Crocosphaera</taxon>
        <taxon>Crocosphaera chwakensis</taxon>
    </lineage>
</organism>
<name>A3IQM1_9CHRO</name>
<sequence length="98" mass="11217">MKLLKSNEKEIMNLQKSSQSELTVQWCSIPLNRTQGRTAIPQPQSGTWVQLLKPESLNALCHEEALILCQISNWEWIAWIPNHGEAMINIEQFCCPTP</sequence>
<dbReference type="EMBL" id="AAXW01000015">
    <property type="protein sequence ID" value="EAZ91296.1"/>
    <property type="molecule type" value="Genomic_DNA"/>
</dbReference>
<evidence type="ECO:0000313" key="2">
    <source>
        <dbReference type="Proteomes" id="UP000003781"/>
    </source>
</evidence>
<keyword evidence="2" id="KW-1185">Reference proteome</keyword>
<dbReference type="eggNOG" id="ENOG503436K">
    <property type="taxonomic scope" value="Bacteria"/>
</dbReference>
<dbReference type="Proteomes" id="UP000003781">
    <property type="component" value="Unassembled WGS sequence"/>
</dbReference>
<gene>
    <name evidence="1" type="ORF">CY0110_11752</name>
</gene>
<dbReference type="AlphaFoldDB" id="A3IQM1"/>
<comment type="caution">
    <text evidence="1">The sequence shown here is derived from an EMBL/GenBank/DDBJ whole genome shotgun (WGS) entry which is preliminary data.</text>
</comment>
<reference evidence="1 2" key="1">
    <citation type="submission" date="2007-03" db="EMBL/GenBank/DDBJ databases">
        <authorList>
            <person name="Stal L."/>
            <person name="Ferriera S."/>
            <person name="Johnson J."/>
            <person name="Kravitz S."/>
            <person name="Beeson K."/>
            <person name="Sutton G."/>
            <person name="Rogers Y.-H."/>
            <person name="Friedman R."/>
            <person name="Frazier M."/>
            <person name="Venter J.C."/>
        </authorList>
    </citation>
    <scope>NUCLEOTIDE SEQUENCE [LARGE SCALE GENOMIC DNA]</scope>
    <source>
        <strain evidence="1 2">CCY0110</strain>
    </source>
</reference>
<accession>A3IQM1</accession>